<evidence type="ECO:0000256" key="1">
    <source>
        <dbReference type="SAM" id="Phobius"/>
    </source>
</evidence>
<keyword evidence="1" id="KW-0812">Transmembrane</keyword>
<evidence type="ECO:0008006" key="4">
    <source>
        <dbReference type="Google" id="ProtNLM"/>
    </source>
</evidence>
<keyword evidence="1" id="KW-0472">Membrane</keyword>
<sequence length="99" mass="10674">MGMGFIVGGFCPGTSMCGAAIGKIDAMVFFGSLFIGIFIFGETYSLFEKVLYSSPLGPMKVFDTLGMSQGFFALLLIVVALLAFFITAKIEKNVTKVEY</sequence>
<dbReference type="AlphaFoldDB" id="A0A1H6F7R0"/>
<proteinExistence type="predicted"/>
<evidence type="ECO:0000313" key="3">
    <source>
        <dbReference type="Proteomes" id="UP000236724"/>
    </source>
</evidence>
<reference evidence="2 3" key="1">
    <citation type="submission" date="2016-10" db="EMBL/GenBank/DDBJ databases">
        <authorList>
            <person name="de Groot N.N."/>
        </authorList>
    </citation>
    <scope>NUCLEOTIDE SEQUENCE [LARGE SCALE GENOMIC DNA]</scope>
    <source>
        <strain evidence="2">MBHS1</strain>
    </source>
</reference>
<feature type="transmembrane region" description="Helical" evidence="1">
    <location>
        <begin position="26"/>
        <end position="47"/>
    </location>
</feature>
<evidence type="ECO:0000313" key="2">
    <source>
        <dbReference type="EMBL" id="SEH05431.1"/>
    </source>
</evidence>
<name>A0A1H6F7R0_9GAMM</name>
<keyword evidence="1" id="KW-1133">Transmembrane helix</keyword>
<accession>A0A1H6F7R0</accession>
<gene>
    <name evidence="2" type="ORF">MBHS_01284</name>
</gene>
<dbReference type="EMBL" id="FMSV02000250">
    <property type="protein sequence ID" value="SEH05431.1"/>
    <property type="molecule type" value="Genomic_DNA"/>
</dbReference>
<keyword evidence="3" id="KW-1185">Reference proteome</keyword>
<dbReference type="Proteomes" id="UP000236724">
    <property type="component" value="Unassembled WGS sequence"/>
</dbReference>
<feature type="transmembrane region" description="Helical" evidence="1">
    <location>
        <begin position="67"/>
        <end position="86"/>
    </location>
</feature>
<organism evidence="2 3">
    <name type="scientific">Candidatus Venteria ishoeyi</name>
    <dbReference type="NCBI Taxonomy" id="1899563"/>
    <lineage>
        <taxon>Bacteria</taxon>
        <taxon>Pseudomonadati</taxon>
        <taxon>Pseudomonadota</taxon>
        <taxon>Gammaproteobacteria</taxon>
        <taxon>Thiotrichales</taxon>
        <taxon>Thiotrichaceae</taxon>
        <taxon>Venteria</taxon>
    </lineage>
</organism>
<protein>
    <recommendedName>
        <fullName evidence="4">Sulphur transport domain-containing protein</fullName>
    </recommendedName>
</protein>